<evidence type="ECO:0000256" key="2">
    <source>
        <dbReference type="ARBA" id="ARBA00009695"/>
    </source>
</evidence>
<accession>A0A0L1KFK6</accession>
<evidence type="ECO:0000313" key="7">
    <source>
        <dbReference type="Proteomes" id="UP000037446"/>
    </source>
</evidence>
<comment type="caution">
    <text evidence="6">The sequence shown here is derived from an EMBL/GenBank/DDBJ whole genome shotgun (WGS) entry which is preliminary data.</text>
</comment>
<dbReference type="PATRIC" id="fig|1306953.7.peg.2867"/>
<sequence length="194" mass="22089">MDDERTTSGRARRRAKPLDRIRLEELAVSYVARFSTSAGKLRTYLQRKLRERGFTEGEEPDLDGLLHKFVARGYVDDEAYGRAKAGDLAARGYGARRVEQALRAAGIEDDLRQALEPGEHQRRRAALVLARKRRFGPYARPAEGDAEAQRKLHEKRLAAMVRAGHDFEIARRVIEARDVEELEEWVAEAAEGYE</sequence>
<organism evidence="6 7">
    <name type="scientific">Qipengyuania citrea LAMA 915</name>
    <dbReference type="NCBI Taxonomy" id="1306953"/>
    <lineage>
        <taxon>Bacteria</taxon>
        <taxon>Pseudomonadati</taxon>
        <taxon>Pseudomonadota</taxon>
        <taxon>Alphaproteobacteria</taxon>
        <taxon>Sphingomonadales</taxon>
        <taxon>Erythrobacteraceae</taxon>
        <taxon>Qipengyuania</taxon>
    </lineage>
</organism>
<dbReference type="GO" id="GO:0005737">
    <property type="term" value="C:cytoplasm"/>
    <property type="evidence" value="ECO:0007669"/>
    <property type="project" value="UniProtKB-SubCell"/>
</dbReference>
<comment type="similarity">
    <text evidence="2">Belongs to the RecX family.</text>
</comment>
<dbReference type="STRING" id="1306953.J121_2776"/>
<dbReference type="EMBL" id="JYNE01000019">
    <property type="protein sequence ID" value="KNH02845.1"/>
    <property type="molecule type" value="Genomic_DNA"/>
</dbReference>
<proteinExistence type="inferred from homology"/>
<keyword evidence="4" id="KW-0963">Cytoplasm</keyword>
<dbReference type="RefSeq" id="WP_050599707.1">
    <property type="nucleotide sequence ID" value="NZ_JYNE01000019.1"/>
</dbReference>
<evidence type="ECO:0000259" key="5">
    <source>
        <dbReference type="Pfam" id="PF02631"/>
    </source>
</evidence>
<evidence type="ECO:0000313" key="6">
    <source>
        <dbReference type="EMBL" id="KNH02845.1"/>
    </source>
</evidence>
<name>A0A0L1KFK6_9SPHN</name>
<gene>
    <name evidence="6" type="ORF">J121_2776</name>
</gene>
<evidence type="ECO:0000256" key="3">
    <source>
        <dbReference type="ARBA" id="ARBA00018111"/>
    </source>
</evidence>
<evidence type="ECO:0000256" key="1">
    <source>
        <dbReference type="ARBA" id="ARBA00004496"/>
    </source>
</evidence>
<comment type="subcellular location">
    <subcellularLocation>
        <location evidence="1">Cytoplasm</location>
    </subcellularLocation>
</comment>
<dbReference type="Proteomes" id="UP000037446">
    <property type="component" value="Unassembled WGS sequence"/>
</dbReference>
<protein>
    <recommendedName>
        <fullName evidence="3">Regulatory protein RecX</fullName>
    </recommendedName>
</protein>
<dbReference type="AlphaFoldDB" id="A0A0L1KFK6"/>
<feature type="domain" description="RecX second three-helical" evidence="5">
    <location>
        <begin position="76"/>
        <end position="113"/>
    </location>
</feature>
<dbReference type="InterPro" id="IPR053924">
    <property type="entry name" value="RecX_HTH_2nd"/>
</dbReference>
<dbReference type="GeneID" id="93687363"/>
<reference evidence="6" key="1">
    <citation type="submission" date="2015-02" db="EMBL/GenBank/DDBJ databases">
        <authorList>
            <person name="Chooi Y.-H."/>
        </authorList>
    </citation>
    <scope>NUCLEOTIDE SEQUENCE [LARGE SCALE GENOMIC DNA]</scope>
    <source>
        <strain evidence="6">LAMA 915</strain>
    </source>
</reference>
<evidence type="ECO:0000256" key="4">
    <source>
        <dbReference type="ARBA" id="ARBA00022490"/>
    </source>
</evidence>
<dbReference type="Pfam" id="PF02631">
    <property type="entry name" value="RecX_HTH2"/>
    <property type="match status" value="1"/>
</dbReference>